<reference evidence="2 3" key="1">
    <citation type="journal article" date="2020" name="Cell">
        <title>Large-Scale Comparative Analyses of Tick Genomes Elucidate Their Genetic Diversity and Vector Capacities.</title>
        <authorList>
            <consortium name="Tick Genome and Microbiome Consortium (TIGMIC)"/>
            <person name="Jia N."/>
            <person name="Wang J."/>
            <person name="Shi W."/>
            <person name="Du L."/>
            <person name="Sun Y."/>
            <person name="Zhan W."/>
            <person name="Jiang J.F."/>
            <person name="Wang Q."/>
            <person name="Zhang B."/>
            <person name="Ji P."/>
            <person name="Bell-Sakyi L."/>
            <person name="Cui X.M."/>
            <person name="Yuan T.T."/>
            <person name="Jiang B.G."/>
            <person name="Yang W.F."/>
            <person name="Lam T.T."/>
            <person name="Chang Q.C."/>
            <person name="Ding S.J."/>
            <person name="Wang X.J."/>
            <person name="Zhu J.G."/>
            <person name="Ruan X.D."/>
            <person name="Zhao L."/>
            <person name="Wei J.T."/>
            <person name="Ye R.Z."/>
            <person name="Que T.C."/>
            <person name="Du C.H."/>
            <person name="Zhou Y.H."/>
            <person name="Cheng J.X."/>
            <person name="Dai P.F."/>
            <person name="Guo W.B."/>
            <person name="Han X.H."/>
            <person name="Huang E.J."/>
            <person name="Li L.F."/>
            <person name="Wei W."/>
            <person name="Gao Y.C."/>
            <person name="Liu J.Z."/>
            <person name="Shao H.Z."/>
            <person name="Wang X."/>
            <person name="Wang C.C."/>
            <person name="Yang T.C."/>
            <person name="Huo Q.B."/>
            <person name="Li W."/>
            <person name="Chen H.Y."/>
            <person name="Chen S.E."/>
            <person name="Zhou L.G."/>
            <person name="Ni X.B."/>
            <person name="Tian J.H."/>
            <person name="Sheng Y."/>
            <person name="Liu T."/>
            <person name="Pan Y.S."/>
            <person name="Xia L.Y."/>
            <person name="Li J."/>
            <person name="Zhao F."/>
            <person name="Cao W.C."/>
        </authorList>
    </citation>
    <scope>NUCLEOTIDE SEQUENCE [LARGE SCALE GENOMIC DNA]</scope>
    <source>
        <strain evidence="2">HaeL-2018</strain>
    </source>
</reference>
<evidence type="ECO:0000313" key="2">
    <source>
        <dbReference type="EMBL" id="KAH9376056.1"/>
    </source>
</evidence>
<evidence type="ECO:0000313" key="3">
    <source>
        <dbReference type="Proteomes" id="UP000821853"/>
    </source>
</evidence>
<comment type="caution">
    <text evidence="2">The sequence shown here is derived from an EMBL/GenBank/DDBJ whole genome shotgun (WGS) entry which is preliminary data.</text>
</comment>
<feature type="compositionally biased region" description="Polar residues" evidence="1">
    <location>
        <begin position="1"/>
        <end position="17"/>
    </location>
</feature>
<organism evidence="2 3">
    <name type="scientific">Haemaphysalis longicornis</name>
    <name type="common">Bush tick</name>
    <dbReference type="NCBI Taxonomy" id="44386"/>
    <lineage>
        <taxon>Eukaryota</taxon>
        <taxon>Metazoa</taxon>
        <taxon>Ecdysozoa</taxon>
        <taxon>Arthropoda</taxon>
        <taxon>Chelicerata</taxon>
        <taxon>Arachnida</taxon>
        <taxon>Acari</taxon>
        <taxon>Parasitiformes</taxon>
        <taxon>Ixodida</taxon>
        <taxon>Ixodoidea</taxon>
        <taxon>Ixodidae</taxon>
        <taxon>Haemaphysalinae</taxon>
        <taxon>Haemaphysalis</taxon>
    </lineage>
</organism>
<name>A0A9J6GNA1_HAELO</name>
<gene>
    <name evidence="2" type="ORF">HPB48_017664</name>
</gene>
<dbReference type="EMBL" id="JABSTR010000007">
    <property type="protein sequence ID" value="KAH9376056.1"/>
    <property type="molecule type" value="Genomic_DNA"/>
</dbReference>
<evidence type="ECO:0000256" key="1">
    <source>
        <dbReference type="SAM" id="MobiDB-lite"/>
    </source>
</evidence>
<protein>
    <submittedName>
        <fullName evidence="2">Uncharacterized protein</fullName>
    </submittedName>
</protein>
<accession>A0A9J6GNA1</accession>
<dbReference type="Proteomes" id="UP000821853">
    <property type="component" value="Chromosome 5"/>
</dbReference>
<dbReference type="VEuPathDB" id="VectorBase:HLOH_049024"/>
<proteinExistence type="predicted"/>
<dbReference type="AlphaFoldDB" id="A0A9J6GNA1"/>
<sequence length="108" mass="12381">MVPQSLACSPNFTQFTQRPPVRAARPNTAEAADGRNRTLSKQAHYFSNPAREEQGDVLEDRPSFHPLTLALQPTPYAPKEQLQKKASPFRYYLEVNKKNHRTYFVLHA</sequence>
<keyword evidence="3" id="KW-1185">Reference proteome</keyword>
<feature type="region of interest" description="Disordered" evidence="1">
    <location>
        <begin position="1"/>
        <end position="55"/>
    </location>
</feature>